<comment type="similarity">
    <text evidence="2 6">Belongs to the zinc-containing alcohol dehydrogenase family.</text>
</comment>
<sequence>MSQEISGAEDQAVKAYGWAARDSSGVLSPFHFTRRGNGDNDISMKILYCGICHSDLHLAKDEVGMTIYPIVPGHEIVGEVTKVGRNVTKFKVGDIAGVGCMVGSCRSCDNCTQDLENYCPKMVWTYNKHHEDGSRTFGGYSDKIVVDEHFVVQIPKNLPLQGTAPMLCAGITVYSPMRYFGLMEPGKHLGVVGLGGLGHMAVKFAKAVGAKVTVISTSPNKKKEAVEQLGVDEFLISHDQEQLQAAMGTMDGIIDTVSAAHPLLHLVGLLKTNGKLILVGAPIQPPELPVFPLILGRKLVAGSAIGGMKETQEMIDFAAKHNITADVEVIPMDYVNTALERVAKADVKYRFVIDVANTIKSPYSTATTSFPNSEPIEMINFNCGICHSDLHLAKDEVGMTIYPIVPGHEIVGEVTKVGRNVTKFKVGDIAGVGCMVGSCRSCDNCTQDLENYCPKMVWTYNKHHEDGSRTFGGYSDKIVVDEHFVVQIPKNLPLQGTAPMLCAGITVYSPMRYFGLMEPGKHLGVVGLGGLGHMAVKFAKAVGAKVTVISTSPNKKKEAVEQLGVDEFLISHDQEQLQAAMGTMDGIIDTVSAAHPLLHLVGLLKTNGKLILVGAPIQPPELPVFPLILGRKLVAGSAIGGMKETQEMIDFAAKHNITADVEVIPMDYVNTALERVAKADFKYRFVIDVANTIKSPY</sequence>
<dbReference type="GO" id="GO:0016616">
    <property type="term" value="F:oxidoreductase activity, acting on the CH-OH group of donors, NAD or NADP as acceptor"/>
    <property type="evidence" value="ECO:0007669"/>
    <property type="project" value="InterPro"/>
</dbReference>
<keyword evidence="4 6" id="KW-0862">Zinc</keyword>
<dbReference type="KEGG" id="pavi:110772154"/>
<dbReference type="InterPro" id="IPR047109">
    <property type="entry name" value="CAD-like"/>
</dbReference>
<dbReference type="AlphaFoldDB" id="A0A6P5TWT2"/>
<dbReference type="GO" id="GO:0008270">
    <property type="term" value="F:zinc ion binding"/>
    <property type="evidence" value="ECO:0007669"/>
    <property type="project" value="InterPro"/>
</dbReference>
<evidence type="ECO:0000313" key="8">
    <source>
        <dbReference type="Proteomes" id="UP000515124"/>
    </source>
</evidence>
<keyword evidence="3 6" id="KW-0479">Metal-binding</keyword>
<dbReference type="Proteomes" id="UP000515124">
    <property type="component" value="Unplaced"/>
</dbReference>
<dbReference type="SUPFAM" id="SSF50129">
    <property type="entry name" value="GroES-like"/>
    <property type="match status" value="2"/>
</dbReference>
<protein>
    <submittedName>
        <fullName evidence="9">Probable mannitol dehydrogenase</fullName>
    </submittedName>
</protein>
<evidence type="ECO:0000256" key="5">
    <source>
        <dbReference type="ARBA" id="ARBA00023002"/>
    </source>
</evidence>
<dbReference type="RefSeq" id="XP_021832258.1">
    <property type="nucleotide sequence ID" value="XM_021976566.1"/>
</dbReference>
<dbReference type="InterPro" id="IPR013149">
    <property type="entry name" value="ADH-like_C"/>
</dbReference>
<dbReference type="FunFam" id="3.90.180.10:FF:000100">
    <property type="entry name" value="Putative cinnamyl alcohol dehydrogenase 6"/>
    <property type="match status" value="1"/>
</dbReference>
<dbReference type="SUPFAM" id="SSF51735">
    <property type="entry name" value="NAD(P)-binding Rossmann-fold domains"/>
    <property type="match status" value="2"/>
</dbReference>
<dbReference type="Gene3D" id="3.90.180.10">
    <property type="entry name" value="Medium-chain alcohol dehydrogenases, catalytic domain"/>
    <property type="match status" value="2"/>
</dbReference>
<evidence type="ECO:0000259" key="7">
    <source>
        <dbReference type="SMART" id="SM00829"/>
    </source>
</evidence>
<evidence type="ECO:0000256" key="2">
    <source>
        <dbReference type="ARBA" id="ARBA00008072"/>
    </source>
</evidence>
<reference evidence="9" key="1">
    <citation type="submission" date="2025-08" db="UniProtKB">
        <authorList>
            <consortium name="RefSeq"/>
        </authorList>
    </citation>
    <scope>IDENTIFICATION</scope>
</reference>
<dbReference type="GO" id="GO:0009809">
    <property type="term" value="P:lignin biosynthetic process"/>
    <property type="evidence" value="ECO:0007669"/>
    <property type="project" value="UniProtKB-ARBA"/>
</dbReference>
<name>A0A6P5TWT2_PRUAV</name>
<dbReference type="FunFam" id="3.90.180.10:FF:000004">
    <property type="entry name" value="probable cinnamyl alcohol dehydrogenase"/>
    <property type="match status" value="1"/>
</dbReference>
<evidence type="ECO:0000256" key="1">
    <source>
        <dbReference type="ARBA" id="ARBA00001947"/>
    </source>
</evidence>
<dbReference type="Gene3D" id="3.40.50.720">
    <property type="entry name" value="NAD(P)-binding Rossmann-like Domain"/>
    <property type="match status" value="2"/>
</dbReference>
<dbReference type="GeneID" id="110772154"/>
<evidence type="ECO:0000256" key="4">
    <source>
        <dbReference type="ARBA" id="ARBA00022833"/>
    </source>
</evidence>
<comment type="cofactor">
    <cofactor evidence="1 6">
        <name>Zn(2+)</name>
        <dbReference type="ChEBI" id="CHEBI:29105"/>
    </cofactor>
</comment>
<dbReference type="PROSITE" id="PS00059">
    <property type="entry name" value="ADH_ZINC"/>
    <property type="match status" value="2"/>
</dbReference>
<dbReference type="CDD" id="cd05283">
    <property type="entry name" value="CAD1"/>
    <property type="match status" value="2"/>
</dbReference>
<accession>A0A6P5TWT2</accession>
<dbReference type="Pfam" id="PF00107">
    <property type="entry name" value="ADH_zinc_N"/>
    <property type="match status" value="2"/>
</dbReference>
<dbReference type="InterPro" id="IPR036291">
    <property type="entry name" value="NAD(P)-bd_dom_sf"/>
</dbReference>
<dbReference type="FunFam" id="3.40.50.720:FF:000022">
    <property type="entry name" value="Cinnamyl alcohol dehydrogenase"/>
    <property type="match status" value="2"/>
</dbReference>
<gene>
    <name evidence="9" type="primary">LOC110772154</name>
</gene>
<dbReference type="InterPro" id="IPR020843">
    <property type="entry name" value="ER"/>
</dbReference>
<evidence type="ECO:0000256" key="3">
    <source>
        <dbReference type="ARBA" id="ARBA00022723"/>
    </source>
</evidence>
<proteinExistence type="inferred from homology"/>
<keyword evidence="8" id="KW-1185">Reference proteome</keyword>
<evidence type="ECO:0000313" key="9">
    <source>
        <dbReference type="RefSeq" id="XP_021832258.1"/>
    </source>
</evidence>
<dbReference type="SMART" id="SM00829">
    <property type="entry name" value="PKS_ER"/>
    <property type="match status" value="1"/>
</dbReference>
<dbReference type="InterPro" id="IPR013154">
    <property type="entry name" value="ADH-like_N"/>
</dbReference>
<feature type="domain" description="Enoyl reductase (ER)" evidence="7">
    <location>
        <begin position="25"/>
        <end position="353"/>
    </location>
</feature>
<organism evidence="8 9">
    <name type="scientific">Prunus avium</name>
    <name type="common">Cherry</name>
    <name type="synonym">Cerasus avium</name>
    <dbReference type="NCBI Taxonomy" id="42229"/>
    <lineage>
        <taxon>Eukaryota</taxon>
        <taxon>Viridiplantae</taxon>
        <taxon>Streptophyta</taxon>
        <taxon>Embryophyta</taxon>
        <taxon>Tracheophyta</taxon>
        <taxon>Spermatophyta</taxon>
        <taxon>Magnoliopsida</taxon>
        <taxon>eudicotyledons</taxon>
        <taxon>Gunneridae</taxon>
        <taxon>Pentapetalae</taxon>
        <taxon>rosids</taxon>
        <taxon>fabids</taxon>
        <taxon>Rosales</taxon>
        <taxon>Rosaceae</taxon>
        <taxon>Amygdaloideae</taxon>
        <taxon>Amygdaleae</taxon>
        <taxon>Prunus</taxon>
    </lineage>
</organism>
<keyword evidence="5" id="KW-0560">Oxidoreductase</keyword>
<dbReference type="InterPro" id="IPR011032">
    <property type="entry name" value="GroES-like_sf"/>
</dbReference>
<evidence type="ECO:0000256" key="6">
    <source>
        <dbReference type="RuleBase" id="RU361277"/>
    </source>
</evidence>
<dbReference type="InterPro" id="IPR002328">
    <property type="entry name" value="ADH_Zn_CS"/>
</dbReference>
<dbReference type="PANTHER" id="PTHR42683">
    <property type="entry name" value="ALDEHYDE REDUCTASE"/>
    <property type="match status" value="1"/>
</dbReference>
<dbReference type="Pfam" id="PF08240">
    <property type="entry name" value="ADH_N"/>
    <property type="match status" value="2"/>
</dbReference>